<dbReference type="InterPro" id="IPR000802">
    <property type="entry name" value="Arsenical_pump_ArsB"/>
</dbReference>
<feature type="transmembrane region" description="Helical" evidence="8">
    <location>
        <begin position="51"/>
        <end position="70"/>
    </location>
</feature>
<evidence type="ECO:0000259" key="9">
    <source>
        <dbReference type="Pfam" id="PF03600"/>
    </source>
</evidence>
<name>A0A523UR81_UNCT6</name>
<feature type="transmembrane region" description="Helical" evidence="8">
    <location>
        <begin position="222"/>
        <end position="239"/>
    </location>
</feature>
<proteinExistence type="inferred from homology"/>
<evidence type="ECO:0000313" key="10">
    <source>
        <dbReference type="EMBL" id="TET45043.1"/>
    </source>
</evidence>
<feature type="transmembrane region" description="Helical" evidence="8">
    <location>
        <begin position="6"/>
        <end position="23"/>
    </location>
</feature>
<evidence type="ECO:0000256" key="8">
    <source>
        <dbReference type="SAM" id="Phobius"/>
    </source>
</evidence>
<feature type="transmembrane region" description="Helical" evidence="8">
    <location>
        <begin position="91"/>
        <end position="109"/>
    </location>
</feature>
<dbReference type="PRINTS" id="PR00758">
    <property type="entry name" value="ARSENICPUMP"/>
</dbReference>
<feature type="transmembrane region" description="Helical" evidence="8">
    <location>
        <begin position="172"/>
        <end position="195"/>
    </location>
</feature>
<protein>
    <recommendedName>
        <fullName evidence="9">Citrate transporter-like domain-containing protein</fullName>
    </recommendedName>
</protein>
<comment type="subcellular location">
    <subcellularLocation>
        <location evidence="1">Cell membrane</location>
        <topology evidence="1">Multi-pass membrane protein</topology>
    </subcellularLocation>
</comment>
<dbReference type="PANTHER" id="PTHR43568">
    <property type="entry name" value="P PROTEIN"/>
    <property type="match status" value="1"/>
</dbReference>
<evidence type="ECO:0000256" key="2">
    <source>
        <dbReference type="ARBA" id="ARBA00009843"/>
    </source>
</evidence>
<evidence type="ECO:0000256" key="3">
    <source>
        <dbReference type="ARBA" id="ARBA00022448"/>
    </source>
</evidence>
<keyword evidence="7 8" id="KW-0472">Membrane</keyword>
<keyword evidence="5 8" id="KW-0812">Transmembrane</keyword>
<gene>
    <name evidence="10" type="ORF">E3J62_08670</name>
</gene>
<feature type="transmembrane region" description="Helical" evidence="8">
    <location>
        <begin position="312"/>
        <end position="339"/>
    </location>
</feature>
<dbReference type="AlphaFoldDB" id="A0A523UR81"/>
<comment type="similarity">
    <text evidence="2">Belongs to the CitM (TC 2.A.11) transporter family.</text>
</comment>
<keyword evidence="3" id="KW-0813">Transport</keyword>
<evidence type="ECO:0000256" key="7">
    <source>
        <dbReference type="ARBA" id="ARBA00023136"/>
    </source>
</evidence>
<evidence type="ECO:0000256" key="1">
    <source>
        <dbReference type="ARBA" id="ARBA00004651"/>
    </source>
</evidence>
<comment type="caution">
    <text evidence="10">The sequence shown here is derived from an EMBL/GenBank/DDBJ whole genome shotgun (WGS) entry which is preliminary data.</text>
</comment>
<feature type="transmembrane region" description="Helical" evidence="8">
    <location>
        <begin position="28"/>
        <end position="45"/>
    </location>
</feature>
<dbReference type="InterPro" id="IPR051475">
    <property type="entry name" value="Diverse_Ion_Transporter"/>
</dbReference>
<dbReference type="PANTHER" id="PTHR43568:SF1">
    <property type="entry name" value="P PROTEIN"/>
    <property type="match status" value="1"/>
</dbReference>
<dbReference type="InterPro" id="IPR004680">
    <property type="entry name" value="Cit_transptr-like_dom"/>
</dbReference>
<feature type="transmembrane region" description="Helical" evidence="8">
    <location>
        <begin position="359"/>
        <end position="380"/>
    </location>
</feature>
<accession>A0A523UR81</accession>
<feature type="transmembrane region" description="Helical" evidence="8">
    <location>
        <begin position="400"/>
        <end position="421"/>
    </location>
</feature>
<keyword evidence="4" id="KW-1003">Cell membrane</keyword>
<dbReference type="EMBL" id="SOJN01000098">
    <property type="protein sequence ID" value="TET45043.1"/>
    <property type="molecule type" value="Genomic_DNA"/>
</dbReference>
<dbReference type="Proteomes" id="UP000315525">
    <property type="component" value="Unassembled WGS sequence"/>
</dbReference>
<organism evidence="10 11">
    <name type="scientific">candidate division TA06 bacterium</name>
    <dbReference type="NCBI Taxonomy" id="2250710"/>
    <lineage>
        <taxon>Bacteria</taxon>
        <taxon>Bacteria division TA06</taxon>
    </lineage>
</organism>
<dbReference type="GO" id="GO:0005886">
    <property type="term" value="C:plasma membrane"/>
    <property type="evidence" value="ECO:0007669"/>
    <property type="project" value="UniProtKB-SubCell"/>
</dbReference>
<dbReference type="Pfam" id="PF03600">
    <property type="entry name" value="CitMHS"/>
    <property type="match status" value="1"/>
</dbReference>
<dbReference type="GO" id="GO:0015105">
    <property type="term" value="F:arsenite transmembrane transporter activity"/>
    <property type="evidence" value="ECO:0007669"/>
    <property type="project" value="InterPro"/>
</dbReference>
<reference evidence="10 11" key="1">
    <citation type="submission" date="2019-03" db="EMBL/GenBank/DDBJ databases">
        <title>Metabolic potential of uncultured bacteria and archaea associated with petroleum seepage in deep-sea sediments.</title>
        <authorList>
            <person name="Dong X."/>
            <person name="Hubert C."/>
        </authorList>
    </citation>
    <scope>NUCLEOTIDE SEQUENCE [LARGE SCALE GENOMIC DNA]</scope>
    <source>
        <strain evidence="10">E44_bin18</strain>
    </source>
</reference>
<feature type="domain" description="Citrate transporter-like" evidence="9">
    <location>
        <begin position="15"/>
        <end position="366"/>
    </location>
</feature>
<feature type="transmembrane region" description="Helical" evidence="8">
    <location>
        <begin position="273"/>
        <end position="292"/>
    </location>
</feature>
<keyword evidence="6 8" id="KW-1133">Transmembrane helix</keyword>
<evidence type="ECO:0000256" key="4">
    <source>
        <dbReference type="ARBA" id="ARBA00022475"/>
    </source>
</evidence>
<dbReference type="CDD" id="cd01116">
    <property type="entry name" value="P_permease"/>
    <property type="match status" value="1"/>
</dbReference>
<sequence length="426" mass="46290">MLKTLAVLFIFILTYFGIVRERIHKTTVVLLGAGAVLVFGFVGPGDAWKVYFDYNTIGLLTGMMIIVGVIKKTGLLQYAAIKLTKASRGNFMLLFLFFSLATAFFSAFLDNVTTILLVAPITILITERVGRNPLPFLISEMICSNIGGTATLIGDPPNMLVGSAAGYSFTSFILNLTPIVVIVLFCSIVVLGFIYRANLRTGGQEAGFESMDERKAIVNPKLLRTSLFVFGLTLVGFLLHDTIHIMPSMVALSGAVLLLLITRIHPDEALAEVEWSTLFFFIGLFVIVGAVEKAELISMAGRAITASVQNEVLLRILILWSSGIFSAFMGAVPIVTAFIPLVENLGRELSIPPERLAPLWWCLALGGSLGGIGTILGTAANMVVTGISERTRHRITYKSYLIVGFPIMIIALIISTGYVLLRYRAP</sequence>
<evidence type="ECO:0000256" key="6">
    <source>
        <dbReference type="ARBA" id="ARBA00022989"/>
    </source>
</evidence>
<evidence type="ECO:0000256" key="5">
    <source>
        <dbReference type="ARBA" id="ARBA00022692"/>
    </source>
</evidence>
<evidence type="ECO:0000313" key="11">
    <source>
        <dbReference type="Proteomes" id="UP000315525"/>
    </source>
</evidence>